<sequence>MLLYSPQPVTWTRCISILCTCHVWYFRIIVSFIYITFLVLYMFLYFTFMYYIFCIHFPVLFPCTFMFIPVYLFMYPCTHFISCSCFIT</sequence>
<proteinExistence type="predicted"/>
<feature type="transmembrane region" description="Helical" evidence="1">
    <location>
        <begin position="23"/>
        <end position="44"/>
    </location>
</feature>
<feature type="transmembrane region" description="Helical" evidence="1">
    <location>
        <begin position="50"/>
        <end position="74"/>
    </location>
</feature>
<keyword evidence="1" id="KW-1133">Transmembrane helix</keyword>
<reference evidence="2" key="1">
    <citation type="journal article" date="2023" name="GigaByte">
        <title>Genome assembly of the bearded iris, Iris pallida Lam.</title>
        <authorList>
            <person name="Bruccoleri R.E."/>
            <person name="Oakeley E.J."/>
            <person name="Faust A.M.E."/>
            <person name="Altorfer M."/>
            <person name="Dessus-Babus S."/>
            <person name="Burckhardt D."/>
            <person name="Oertli M."/>
            <person name="Naumann U."/>
            <person name="Petersen F."/>
            <person name="Wong J."/>
        </authorList>
    </citation>
    <scope>NUCLEOTIDE SEQUENCE</scope>
    <source>
        <strain evidence="2">GSM-AAB239-AS_SAM_17_03QT</strain>
    </source>
</reference>
<organism evidence="2 3">
    <name type="scientific">Iris pallida</name>
    <name type="common">Sweet iris</name>
    <dbReference type="NCBI Taxonomy" id="29817"/>
    <lineage>
        <taxon>Eukaryota</taxon>
        <taxon>Viridiplantae</taxon>
        <taxon>Streptophyta</taxon>
        <taxon>Embryophyta</taxon>
        <taxon>Tracheophyta</taxon>
        <taxon>Spermatophyta</taxon>
        <taxon>Magnoliopsida</taxon>
        <taxon>Liliopsida</taxon>
        <taxon>Asparagales</taxon>
        <taxon>Iridaceae</taxon>
        <taxon>Iridoideae</taxon>
        <taxon>Irideae</taxon>
        <taxon>Iris</taxon>
    </lineage>
</organism>
<dbReference type="EMBL" id="JANAVB010021600">
    <property type="protein sequence ID" value="KAJ6825345.1"/>
    <property type="molecule type" value="Genomic_DNA"/>
</dbReference>
<dbReference type="AlphaFoldDB" id="A0AAX6GAM5"/>
<keyword evidence="3" id="KW-1185">Reference proteome</keyword>
<gene>
    <name evidence="2" type="ORF">M6B38_375680</name>
</gene>
<comment type="caution">
    <text evidence="2">The sequence shown here is derived from an EMBL/GenBank/DDBJ whole genome shotgun (WGS) entry which is preliminary data.</text>
</comment>
<evidence type="ECO:0000313" key="3">
    <source>
        <dbReference type="Proteomes" id="UP001140949"/>
    </source>
</evidence>
<reference evidence="2" key="2">
    <citation type="submission" date="2023-04" db="EMBL/GenBank/DDBJ databases">
        <authorList>
            <person name="Bruccoleri R.E."/>
            <person name="Oakeley E.J."/>
            <person name="Faust A.-M."/>
            <person name="Dessus-Babus S."/>
            <person name="Altorfer M."/>
            <person name="Burckhardt D."/>
            <person name="Oertli M."/>
            <person name="Naumann U."/>
            <person name="Petersen F."/>
            <person name="Wong J."/>
        </authorList>
    </citation>
    <scope>NUCLEOTIDE SEQUENCE</scope>
    <source>
        <strain evidence="2">GSM-AAB239-AS_SAM_17_03QT</strain>
        <tissue evidence="2">Leaf</tissue>
    </source>
</reference>
<dbReference type="Proteomes" id="UP001140949">
    <property type="component" value="Unassembled WGS sequence"/>
</dbReference>
<accession>A0AAX6GAM5</accession>
<name>A0AAX6GAM5_IRIPA</name>
<evidence type="ECO:0000256" key="1">
    <source>
        <dbReference type="SAM" id="Phobius"/>
    </source>
</evidence>
<evidence type="ECO:0000313" key="2">
    <source>
        <dbReference type="EMBL" id="KAJ6825345.1"/>
    </source>
</evidence>
<keyword evidence="1" id="KW-0812">Transmembrane</keyword>
<protein>
    <submittedName>
        <fullName evidence="2">Serine/arginine repetitive matrix protein 5 isoform X2</fullName>
    </submittedName>
</protein>
<keyword evidence="1" id="KW-0472">Membrane</keyword>